<evidence type="ECO:0000313" key="1">
    <source>
        <dbReference type="EMBL" id="RVW34556.1"/>
    </source>
</evidence>
<protein>
    <submittedName>
        <fullName evidence="1">Binding partner of ACD11 1</fullName>
    </submittedName>
</protein>
<dbReference type="Gene3D" id="3.30.70.330">
    <property type="match status" value="1"/>
</dbReference>
<reference evidence="1 2" key="1">
    <citation type="journal article" date="2018" name="PLoS Genet.">
        <title>Population sequencing reveals clonal diversity and ancestral inbreeding in the grapevine cultivar Chardonnay.</title>
        <authorList>
            <person name="Roach M.J."/>
            <person name="Johnson D.L."/>
            <person name="Bohlmann J."/>
            <person name="van Vuuren H.J."/>
            <person name="Jones S.J."/>
            <person name="Pretorius I.S."/>
            <person name="Schmidt S.A."/>
            <person name="Borneman A.R."/>
        </authorList>
    </citation>
    <scope>NUCLEOTIDE SEQUENCE [LARGE SCALE GENOMIC DNA]</scope>
    <source>
        <strain evidence="2">cv. Chardonnay</strain>
        <tissue evidence="1">Leaf</tissue>
    </source>
</reference>
<dbReference type="InterPro" id="IPR035979">
    <property type="entry name" value="RBD_domain_sf"/>
</dbReference>
<dbReference type="AlphaFoldDB" id="A0A438DGN2"/>
<proteinExistence type="predicted"/>
<dbReference type="PANTHER" id="PTHR32343">
    <property type="entry name" value="SERINE/ARGININE-RICH SPLICING FACTOR"/>
    <property type="match status" value="1"/>
</dbReference>
<sequence>MVTCCDFDCNTSIIYDASLQEVQVDHIDPRIGVDHQSAFTPNWTITVSDIRTVKVSNISLAVTERDIKEFFLSLVIYNMEAEKTQLAYVTFKNSQGADTAVLLTGATIADLSVSINLLTIISCPGALPPSPEEKLHTTNSAVKKGEDVVSTMLAKGFVLGKDAINKAKAFDEQHHLVSNASATVASIDRKMGLSEKLSIGTAVVNEKVKEMDERYQVFEKTKSALAIAEQKASIAGSAIMNNHYVATGASWVSSALSMVTKAAEDVSVMTREKVERAEEEKKEIIYREKMGFVNEYAQIHLDESPAGEPPIVPVDSVDDCKLGMI</sequence>
<comment type="caution">
    <text evidence="1">The sequence shown here is derived from an EMBL/GenBank/DDBJ whole genome shotgun (WGS) entry which is preliminary data.</text>
</comment>
<gene>
    <name evidence="1" type="primary">BPA1_11</name>
    <name evidence="1" type="ORF">CK203_117301</name>
</gene>
<dbReference type="InterPro" id="IPR012677">
    <property type="entry name" value="Nucleotide-bd_a/b_plait_sf"/>
</dbReference>
<name>A0A438DGN2_VITVI</name>
<dbReference type="GO" id="GO:0003676">
    <property type="term" value="F:nucleic acid binding"/>
    <property type="evidence" value="ECO:0007669"/>
    <property type="project" value="InterPro"/>
</dbReference>
<dbReference type="EMBL" id="QGNW01001636">
    <property type="protein sequence ID" value="RVW34556.1"/>
    <property type="molecule type" value="Genomic_DNA"/>
</dbReference>
<organism evidence="1 2">
    <name type="scientific">Vitis vinifera</name>
    <name type="common">Grape</name>
    <dbReference type="NCBI Taxonomy" id="29760"/>
    <lineage>
        <taxon>Eukaryota</taxon>
        <taxon>Viridiplantae</taxon>
        <taxon>Streptophyta</taxon>
        <taxon>Embryophyta</taxon>
        <taxon>Tracheophyta</taxon>
        <taxon>Spermatophyta</taxon>
        <taxon>Magnoliopsida</taxon>
        <taxon>eudicotyledons</taxon>
        <taxon>Gunneridae</taxon>
        <taxon>Pentapetalae</taxon>
        <taxon>rosids</taxon>
        <taxon>Vitales</taxon>
        <taxon>Vitaceae</taxon>
        <taxon>Viteae</taxon>
        <taxon>Vitis</taxon>
    </lineage>
</organism>
<dbReference type="SUPFAM" id="SSF54928">
    <property type="entry name" value="RNA-binding domain, RBD"/>
    <property type="match status" value="1"/>
</dbReference>
<accession>A0A438DGN2</accession>
<dbReference type="PANTHER" id="PTHR32343:SF29">
    <property type="entry name" value="RNA-BINDING (RRM_RBD_RNP MOTIFS) FAMILY PROTEIN"/>
    <property type="match status" value="1"/>
</dbReference>
<evidence type="ECO:0000313" key="2">
    <source>
        <dbReference type="Proteomes" id="UP000288805"/>
    </source>
</evidence>
<dbReference type="Proteomes" id="UP000288805">
    <property type="component" value="Unassembled WGS sequence"/>
</dbReference>